<dbReference type="AlphaFoldDB" id="T1BGY8"/>
<dbReference type="InterPro" id="IPR004360">
    <property type="entry name" value="Glyas_Fos-R_dOase_dom"/>
</dbReference>
<dbReference type="PROSITE" id="PS51819">
    <property type="entry name" value="VOC"/>
    <property type="match status" value="1"/>
</dbReference>
<evidence type="ECO:0000313" key="2">
    <source>
        <dbReference type="EMBL" id="EQD68917.1"/>
    </source>
</evidence>
<dbReference type="GO" id="GO:0004462">
    <property type="term" value="F:lactoylglutathione lyase activity"/>
    <property type="evidence" value="ECO:0007669"/>
    <property type="project" value="UniProtKB-EC"/>
</dbReference>
<proteinExistence type="predicted"/>
<comment type="caution">
    <text evidence="2">The sequence shown here is derived from an EMBL/GenBank/DDBJ whole genome shotgun (WGS) entry which is preliminary data.</text>
</comment>
<sequence length="132" mass="14018">MLPAPMTTIVEGVSSVTVHVRDLQKSRNFYRDVLGLREIAFQEDRGRLVFALPGIPTVLAMHVQGPGEGGREPGTVTGVVFTSSDVGAACAEFRRRGGTVTMDPVTVPGWGITRAVIADPDGNEFVLATPTP</sequence>
<dbReference type="InterPro" id="IPR029068">
    <property type="entry name" value="Glyas_Bleomycin-R_OHBP_Dase"/>
</dbReference>
<dbReference type="Pfam" id="PF00903">
    <property type="entry name" value="Glyoxalase"/>
    <property type="match status" value="1"/>
</dbReference>
<evidence type="ECO:0000259" key="1">
    <source>
        <dbReference type="PROSITE" id="PS51819"/>
    </source>
</evidence>
<keyword evidence="2" id="KW-0223">Dioxygenase</keyword>
<protein>
    <submittedName>
        <fullName evidence="2">Glyoxalase/bleomycin resistance protein/dioxygenase domain protein</fullName>
        <ecNumber evidence="2">4.4.1.5</ecNumber>
    </submittedName>
</protein>
<dbReference type="Gene3D" id="3.10.180.10">
    <property type="entry name" value="2,3-Dihydroxybiphenyl 1,2-Dioxygenase, domain 1"/>
    <property type="match status" value="1"/>
</dbReference>
<dbReference type="GO" id="GO:0051213">
    <property type="term" value="F:dioxygenase activity"/>
    <property type="evidence" value="ECO:0007669"/>
    <property type="project" value="UniProtKB-KW"/>
</dbReference>
<keyword evidence="2" id="KW-0456">Lyase</keyword>
<feature type="domain" description="VOC" evidence="1">
    <location>
        <begin position="12"/>
        <end position="130"/>
    </location>
</feature>
<feature type="non-terminal residue" evidence="2">
    <location>
        <position position="132"/>
    </location>
</feature>
<dbReference type="EMBL" id="AUZY01003510">
    <property type="protein sequence ID" value="EQD68917.1"/>
    <property type="molecule type" value="Genomic_DNA"/>
</dbReference>
<keyword evidence="2" id="KW-0560">Oxidoreductase</keyword>
<gene>
    <name evidence="2" type="ORF">B1B_05541</name>
</gene>
<reference evidence="2" key="2">
    <citation type="journal article" date="2014" name="ISME J.">
        <title>Microbial stratification in low pH oxic and suboxic macroscopic growths along an acid mine drainage.</title>
        <authorList>
            <person name="Mendez-Garcia C."/>
            <person name="Mesa V."/>
            <person name="Sprenger R.R."/>
            <person name="Richter M."/>
            <person name="Diez M.S."/>
            <person name="Solano J."/>
            <person name="Bargiela R."/>
            <person name="Golyshina O.V."/>
            <person name="Manteca A."/>
            <person name="Ramos J.L."/>
            <person name="Gallego J.R."/>
            <person name="Llorente I."/>
            <person name="Martins Dos Santos V.A."/>
            <person name="Jensen O.N."/>
            <person name="Pelaez A.I."/>
            <person name="Sanchez J."/>
            <person name="Ferrer M."/>
        </authorList>
    </citation>
    <scope>NUCLEOTIDE SEQUENCE</scope>
</reference>
<accession>T1BGY8</accession>
<organism evidence="2">
    <name type="scientific">mine drainage metagenome</name>
    <dbReference type="NCBI Taxonomy" id="410659"/>
    <lineage>
        <taxon>unclassified sequences</taxon>
        <taxon>metagenomes</taxon>
        <taxon>ecological metagenomes</taxon>
    </lineage>
</organism>
<dbReference type="EC" id="4.4.1.5" evidence="2"/>
<reference evidence="2" key="1">
    <citation type="submission" date="2013-08" db="EMBL/GenBank/DDBJ databases">
        <authorList>
            <person name="Mendez C."/>
            <person name="Richter M."/>
            <person name="Ferrer M."/>
            <person name="Sanchez J."/>
        </authorList>
    </citation>
    <scope>NUCLEOTIDE SEQUENCE</scope>
</reference>
<dbReference type="SUPFAM" id="SSF54593">
    <property type="entry name" value="Glyoxalase/Bleomycin resistance protein/Dihydroxybiphenyl dioxygenase"/>
    <property type="match status" value="1"/>
</dbReference>
<dbReference type="InterPro" id="IPR037523">
    <property type="entry name" value="VOC_core"/>
</dbReference>
<name>T1BGY8_9ZZZZ</name>